<evidence type="ECO:0000313" key="3">
    <source>
        <dbReference type="EMBL" id="KAF2645476.1"/>
    </source>
</evidence>
<feature type="compositionally biased region" description="Polar residues" evidence="1">
    <location>
        <begin position="752"/>
        <end position="762"/>
    </location>
</feature>
<feature type="domain" description="Heterokaryon incompatibility" evidence="2">
    <location>
        <begin position="238"/>
        <end position="387"/>
    </location>
</feature>
<gene>
    <name evidence="3" type="ORF">P280DRAFT_120910</name>
</gene>
<proteinExistence type="predicted"/>
<dbReference type="InterPro" id="IPR052895">
    <property type="entry name" value="HetReg/Transcr_Mod"/>
</dbReference>
<feature type="region of interest" description="Disordered" evidence="1">
    <location>
        <begin position="722"/>
        <end position="771"/>
    </location>
</feature>
<dbReference type="Proteomes" id="UP000799753">
    <property type="component" value="Unassembled WGS sequence"/>
</dbReference>
<sequence>MDQYALDPEPEIKYIVEDICETYQDGVAVWDARVKSLVIAIGEGEDVGKARRLRTSLEESGSEIARVYRVYYKQAGRHFAVGNSTIHKELLRFNHILTTQVIEILQHAPPDAISGIPLCPGSFHQYTLVDYFKLFQKSESVKASSLKALTRLFEKISEWAVPLHTLPPPIRPSTFTTPESKADGGSLFEKMRRPFHRHRYVYDELLRRYSFRLVKIDSASPYVMCTIETFQLENPPRFHALSYCWGKGGQDSDIWCNESVFKVSGNLRKGLKRLADFGKWSRVQWFWIDQICIDQKNFAERMQQVSLMRAIYQRAQNTVIWLGPDDSNVRDAFSLIGDLYQLSRTSHRNERHPLIKSQPPPEEDPRWESLSRFLDLPWFERCWIIQEVVVSQGDPVILCGGFQTLWSRFQEGMEWLSQTNTSLLNSERMRLIKGIFELISTKGVWELQSLLHSTVPFQATDPRDKVFALLGLSGESRAPDHWPKALMPDYDRSMRDVYRDVTLYCIQKTRSLSILSQVGTSGVNDDSNSDGHVYPSWVPRWDLPHAANNLSVYATVRIREDERILIEKFNNASGGLPASLNTHASPGILCLEGMRFDIVESCLPAMLPDTMSSISSTVSLTANVQAKITKSIPELYEMCQSRLTHLTPDETLKTFALVTTAGLTALHEDAKQDPLHPSHARAFLISASPSSPEGEKHNPMYSLRTALRTNLSISTLTTPSISPLASTDSLQSQSSTTLPHLHSRLRSRSSPTASVQHTTTSAPHYGTRATDSPFEEHKVDASCYTSALSPLLHRRVFITSKRLLGLGPAAMMSGDVVAVLFGGRVPFILRRVEGEDQGWRLVGECYVDGIMDGEVVEERRKGNGIEHEWFDLV</sequence>
<dbReference type="PANTHER" id="PTHR24148:SF73">
    <property type="entry name" value="HET DOMAIN PROTEIN (AFU_ORTHOLOGUE AFUA_8G01020)"/>
    <property type="match status" value="1"/>
</dbReference>
<dbReference type="AlphaFoldDB" id="A0A6A6SCA9"/>
<name>A0A6A6SCA9_9PLEO</name>
<accession>A0A6A6SCA9</accession>
<dbReference type="PANTHER" id="PTHR24148">
    <property type="entry name" value="ANKYRIN REPEAT DOMAIN-CONTAINING PROTEIN 39 HOMOLOG-RELATED"/>
    <property type="match status" value="1"/>
</dbReference>
<evidence type="ECO:0000259" key="2">
    <source>
        <dbReference type="Pfam" id="PF06985"/>
    </source>
</evidence>
<evidence type="ECO:0000256" key="1">
    <source>
        <dbReference type="SAM" id="MobiDB-lite"/>
    </source>
</evidence>
<protein>
    <submittedName>
        <fullName evidence="3">HET-domain-containing protein</fullName>
    </submittedName>
</protein>
<reference evidence="3" key="1">
    <citation type="journal article" date="2020" name="Stud. Mycol.">
        <title>101 Dothideomycetes genomes: a test case for predicting lifestyles and emergence of pathogens.</title>
        <authorList>
            <person name="Haridas S."/>
            <person name="Albert R."/>
            <person name="Binder M."/>
            <person name="Bloem J."/>
            <person name="Labutti K."/>
            <person name="Salamov A."/>
            <person name="Andreopoulos B."/>
            <person name="Baker S."/>
            <person name="Barry K."/>
            <person name="Bills G."/>
            <person name="Bluhm B."/>
            <person name="Cannon C."/>
            <person name="Castanera R."/>
            <person name="Culley D."/>
            <person name="Daum C."/>
            <person name="Ezra D."/>
            <person name="Gonzalez J."/>
            <person name="Henrissat B."/>
            <person name="Kuo A."/>
            <person name="Liang C."/>
            <person name="Lipzen A."/>
            <person name="Lutzoni F."/>
            <person name="Magnuson J."/>
            <person name="Mondo S."/>
            <person name="Nolan M."/>
            <person name="Ohm R."/>
            <person name="Pangilinan J."/>
            <person name="Park H.-J."/>
            <person name="Ramirez L."/>
            <person name="Alfaro M."/>
            <person name="Sun H."/>
            <person name="Tritt A."/>
            <person name="Yoshinaga Y."/>
            <person name="Zwiers L.-H."/>
            <person name="Turgeon B."/>
            <person name="Goodwin S."/>
            <person name="Spatafora J."/>
            <person name="Crous P."/>
            <person name="Grigoriev I."/>
        </authorList>
    </citation>
    <scope>NUCLEOTIDE SEQUENCE</scope>
    <source>
        <strain evidence="3">CBS 473.64</strain>
    </source>
</reference>
<evidence type="ECO:0000313" key="4">
    <source>
        <dbReference type="Proteomes" id="UP000799753"/>
    </source>
</evidence>
<keyword evidence="4" id="KW-1185">Reference proteome</keyword>
<dbReference type="InterPro" id="IPR010730">
    <property type="entry name" value="HET"/>
</dbReference>
<organism evidence="3 4">
    <name type="scientific">Massarina eburnea CBS 473.64</name>
    <dbReference type="NCBI Taxonomy" id="1395130"/>
    <lineage>
        <taxon>Eukaryota</taxon>
        <taxon>Fungi</taxon>
        <taxon>Dikarya</taxon>
        <taxon>Ascomycota</taxon>
        <taxon>Pezizomycotina</taxon>
        <taxon>Dothideomycetes</taxon>
        <taxon>Pleosporomycetidae</taxon>
        <taxon>Pleosporales</taxon>
        <taxon>Massarineae</taxon>
        <taxon>Massarinaceae</taxon>
        <taxon>Massarina</taxon>
    </lineage>
</organism>
<dbReference type="Pfam" id="PF26639">
    <property type="entry name" value="Het-6_barrel"/>
    <property type="match status" value="1"/>
</dbReference>
<dbReference type="OrthoDB" id="5386682at2759"/>
<dbReference type="EMBL" id="MU006777">
    <property type="protein sequence ID" value="KAF2645476.1"/>
    <property type="molecule type" value="Genomic_DNA"/>
</dbReference>
<feature type="compositionally biased region" description="Low complexity" evidence="1">
    <location>
        <begin position="722"/>
        <end position="740"/>
    </location>
</feature>
<dbReference type="Pfam" id="PF06985">
    <property type="entry name" value="HET"/>
    <property type="match status" value="1"/>
</dbReference>